<feature type="transmembrane region" description="Helical" evidence="1">
    <location>
        <begin position="499"/>
        <end position="523"/>
    </location>
</feature>
<feature type="transmembrane region" description="Helical" evidence="1">
    <location>
        <begin position="191"/>
        <end position="212"/>
    </location>
</feature>
<name>A0A1B8AW54_FUSPO</name>
<dbReference type="STRING" id="36050.A0A1B8AW54"/>
<feature type="transmembrane region" description="Helical" evidence="1">
    <location>
        <begin position="333"/>
        <end position="351"/>
    </location>
</feature>
<feature type="transmembrane region" description="Helical" evidence="1">
    <location>
        <begin position="307"/>
        <end position="326"/>
    </location>
</feature>
<sequence>MVSMSFRSLNKFSFEDETFEQLLITSEWQAWETVWIFRLPFISKNPSVPAILFESGCKINNSTNCKKACSSKQTMFDSPETLWNCLTIAAVVAMTEGENAPHSLNKTERTALMDNFNSGPLNEFHKLGTLARYSRCSLQSCSDPRFQGCPPELWEDKFQYVPFNLTSIEDLGRVMGEDYCTNADSGIDFDIAGPGILVAYLMQFTIVLLFALTYKITKTWVRNFSLALLLPFNGPTKAVKTAIRWQKFVTQSKFGIAAGAALVDLQEAQAMFLAIISTAAIIAFSGSTSAGLANISSSLSWATNNLILRGVVSAGMYPLLFIQLILHKTHNRWWYTLFLVILNWVLVLVITQPGVVGIEILEDHVKKTNEVNRCGRNAGPRAYCQTLNLRFKNISVDLSDDDLLASGTLSGLGSNISTDGLDSNIENPYLSKNNVESYFKIHSSIQAPIHIIMVFLILDWMSAMLKAQWSEPGTWLYSRTRFLIQISPSRVQRFLKGRYFWLLTEGLWVSMEVLSIVMGVIGVSEFQDFLQVLQDGKEGDKSDIHISNWSFGQLVAACVWFPTILKFLCLNFAGVLPSLQKRVGDMIEVTYRTRDERPDSDVALETLVPSGSIERSRTDVGEIKFRNHDGLERERIRKGQTSTLGIQKCPRVVGTFHFS</sequence>
<keyword evidence="3" id="KW-1185">Reference proteome</keyword>
<feature type="transmembrane region" description="Helical" evidence="1">
    <location>
        <begin position="554"/>
        <end position="576"/>
    </location>
</feature>
<dbReference type="AlphaFoldDB" id="A0A1B8AW54"/>
<reference evidence="2 3" key="1">
    <citation type="submission" date="2016-06" db="EMBL/GenBank/DDBJ databases">
        <title>Living apart together: crosstalk between the core and supernumerary genomes in a fungal plant pathogen.</title>
        <authorList>
            <person name="Vanheule A."/>
            <person name="Audenaert K."/>
            <person name="Warris S."/>
            <person name="Van De Geest H."/>
            <person name="Schijlen E."/>
            <person name="Hofte M."/>
            <person name="De Saeger S."/>
            <person name="Haesaert G."/>
            <person name="Waalwijk C."/>
            <person name="Van Der Lee T."/>
        </authorList>
    </citation>
    <scope>NUCLEOTIDE SEQUENCE [LARGE SCALE GENOMIC DNA]</scope>
    <source>
        <strain evidence="2 3">2516</strain>
    </source>
</reference>
<evidence type="ECO:0000313" key="2">
    <source>
        <dbReference type="EMBL" id="OBS24758.1"/>
    </source>
</evidence>
<keyword evidence="1" id="KW-1133">Transmembrane helix</keyword>
<dbReference type="OMA" id="FFMLAVQ"/>
<proteinExistence type="predicted"/>
<keyword evidence="1" id="KW-0812">Transmembrane</keyword>
<comment type="caution">
    <text evidence="2">The sequence shown here is derived from an EMBL/GenBank/DDBJ whole genome shotgun (WGS) entry which is preliminary data.</text>
</comment>
<evidence type="ECO:0000256" key="1">
    <source>
        <dbReference type="SAM" id="Phobius"/>
    </source>
</evidence>
<feature type="transmembrane region" description="Helical" evidence="1">
    <location>
        <begin position="272"/>
        <end position="295"/>
    </location>
</feature>
<dbReference type="Proteomes" id="UP000091967">
    <property type="component" value="Unassembled WGS sequence"/>
</dbReference>
<gene>
    <name evidence="2" type="ORF">FPOA_05297</name>
</gene>
<organism evidence="2 3">
    <name type="scientific">Fusarium poae</name>
    <dbReference type="NCBI Taxonomy" id="36050"/>
    <lineage>
        <taxon>Eukaryota</taxon>
        <taxon>Fungi</taxon>
        <taxon>Dikarya</taxon>
        <taxon>Ascomycota</taxon>
        <taxon>Pezizomycotina</taxon>
        <taxon>Sordariomycetes</taxon>
        <taxon>Hypocreomycetidae</taxon>
        <taxon>Hypocreales</taxon>
        <taxon>Nectriaceae</taxon>
        <taxon>Fusarium</taxon>
    </lineage>
</organism>
<dbReference type="EMBL" id="LYXU01000002">
    <property type="protein sequence ID" value="OBS24758.1"/>
    <property type="molecule type" value="Genomic_DNA"/>
</dbReference>
<evidence type="ECO:0000313" key="3">
    <source>
        <dbReference type="Proteomes" id="UP000091967"/>
    </source>
</evidence>
<keyword evidence="1" id="KW-0472">Membrane</keyword>
<accession>A0A1B8AW54</accession>
<protein>
    <submittedName>
        <fullName evidence="2">Uncharacterized protein</fullName>
    </submittedName>
</protein>
<feature type="transmembrane region" description="Helical" evidence="1">
    <location>
        <begin position="438"/>
        <end position="458"/>
    </location>
</feature>